<dbReference type="OrthoDB" id="10421844at2759"/>
<comment type="caution">
    <text evidence="3">The sequence shown here is derived from an EMBL/GenBank/DDBJ whole genome shotgun (WGS) entry which is preliminary data.</text>
</comment>
<keyword evidence="3" id="KW-0675">Receptor</keyword>
<sequence length="895" mass="96697">MLEMSSKFDESWTYSELRRLGRAPDEAASFAPAARVHKEPSTEVLDEAAKAFLQRRWREVVEAETGKTGRRRKETRTFCLQRIDGSPGAGGQESGDPPPVGPSEADCHFCGWARAVARYAVAASGRLVRFGSRKSSARDIPAELPPVVAVSTGSRHSCAIQDDGQLWCFGWNKDGQCDVPEDLGPVTAVATGDSHTCAVTLVGELVCFGSRRFSQVPEDAGPVVHVSAGAQHTCAVRHDGSLFCFGAHGGQVPIPAGLELILAVSAGHDYTCTVGTDGSLTCFGKNEYGQCNIPDDPGPFVDVAAGTSHTCAIRADGQLICFGRNDAGQCDVPDDLGAVVAVVVGLAHTCAVTVDGCISCFGSNKWTQCDVPLMLNPRKKNSFGHDHIVAQAQHSFIVKSISLSSDGINIADAHAMHIRAADDVFSASTAVRNTVLLALRHFIAASMTGATLRGEVFRTLTEVQDMIAHRSQSYETSRFCFHALSSLLLSLQAPLPPNGLHADVPTFAETDELFTYVFSEASQLSHFVQSADLEEGAVLLQLRDRLCSMRAAAELLGRRLVCPDREASSSSGSQTGSEVPSPEVSCISVDSFPHDLGLPMRVPAVGMLIFSSDDGLMGLREDMLRRIADPEELDRFFIDGRSHFLVAVSEETLELFGLMADAWSNSARRRFASSRPVDGPSASDAWMLKANTSNFCSVRMLADIYSGWYSSECLGAASSLEDFQSLATRFSRCLMCCSANPHKVDSLIWAEMLQVLISFLAHAVSSGFREALSLLPFDFSMARAEASERDPVLQFAADLWREAMTTFRALGCLHDAFAMTTTMILLSGASVEVKEFANHYVDELVKISNAMPDEAHQPAFRVRAEQLRDAVNKRDPITSELVSLDTIFASVPQAV</sequence>
<organism evidence="3 4">
    <name type="scientific">Symbiodinium microadriaticum</name>
    <name type="common">Dinoflagellate</name>
    <name type="synonym">Zooxanthella microadriatica</name>
    <dbReference type="NCBI Taxonomy" id="2951"/>
    <lineage>
        <taxon>Eukaryota</taxon>
        <taxon>Sar</taxon>
        <taxon>Alveolata</taxon>
        <taxon>Dinophyceae</taxon>
        <taxon>Suessiales</taxon>
        <taxon>Symbiodiniaceae</taxon>
        <taxon>Symbiodinium</taxon>
    </lineage>
</organism>
<dbReference type="Gene3D" id="2.130.10.30">
    <property type="entry name" value="Regulator of chromosome condensation 1/beta-lactamase-inhibitor protein II"/>
    <property type="match status" value="1"/>
</dbReference>
<dbReference type="InterPro" id="IPR000408">
    <property type="entry name" value="Reg_chr_condens"/>
</dbReference>
<gene>
    <name evidence="3" type="primary">UVR8</name>
    <name evidence="3" type="ORF">AK812_SmicGene4227</name>
</gene>
<protein>
    <submittedName>
        <fullName evidence="3">Ultraviolet-B receptor UVR8</fullName>
    </submittedName>
</protein>
<reference evidence="3 4" key="1">
    <citation type="submission" date="2016-02" db="EMBL/GenBank/DDBJ databases">
        <title>Genome analysis of coral dinoflagellate symbionts highlights evolutionary adaptations to a symbiotic lifestyle.</title>
        <authorList>
            <person name="Aranda M."/>
            <person name="Li Y."/>
            <person name="Liew Y.J."/>
            <person name="Baumgarten S."/>
            <person name="Simakov O."/>
            <person name="Wilson M."/>
            <person name="Piel J."/>
            <person name="Ashoor H."/>
            <person name="Bougouffa S."/>
            <person name="Bajic V.B."/>
            <person name="Ryu T."/>
            <person name="Ravasi T."/>
            <person name="Bayer T."/>
            <person name="Micklem G."/>
            <person name="Kim H."/>
            <person name="Bhak J."/>
            <person name="Lajeunesse T.C."/>
            <person name="Voolstra C.R."/>
        </authorList>
    </citation>
    <scope>NUCLEOTIDE SEQUENCE [LARGE SCALE GENOMIC DNA]</scope>
    <source>
        <strain evidence="3 4">CCMP2467</strain>
    </source>
</reference>
<dbReference type="PANTHER" id="PTHR45982:SF1">
    <property type="entry name" value="REGULATOR OF CHROMOSOME CONDENSATION"/>
    <property type="match status" value="1"/>
</dbReference>
<evidence type="ECO:0000313" key="3">
    <source>
        <dbReference type="EMBL" id="OLQ11882.1"/>
    </source>
</evidence>
<proteinExistence type="predicted"/>
<accession>A0A1Q9EWX2</accession>
<feature type="repeat" description="RCC1" evidence="1">
    <location>
        <begin position="317"/>
        <end position="355"/>
    </location>
</feature>
<dbReference type="InterPro" id="IPR009091">
    <property type="entry name" value="RCC1/BLIP-II"/>
</dbReference>
<dbReference type="GO" id="GO:0005737">
    <property type="term" value="C:cytoplasm"/>
    <property type="evidence" value="ECO:0007669"/>
    <property type="project" value="TreeGrafter"/>
</dbReference>
<feature type="region of interest" description="Disordered" evidence="2">
    <location>
        <begin position="82"/>
        <end position="102"/>
    </location>
</feature>
<keyword evidence="4" id="KW-1185">Reference proteome</keyword>
<dbReference type="SUPFAM" id="SSF50985">
    <property type="entry name" value="RCC1/BLIP-II"/>
    <property type="match status" value="1"/>
</dbReference>
<dbReference type="Pfam" id="PF13540">
    <property type="entry name" value="RCC1_2"/>
    <property type="match status" value="3"/>
</dbReference>
<feature type="repeat" description="RCC1" evidence="1">
    <location>
        <begin position="278"/>
        <end position="316"/>
    </location>
</feature>
<feature type="repeat" description="RCC1" evidence="1">
    <location>
        <begin position="164"/>
        <end position="202"/>
    </location>
</feature>
<evidence type="ECO:0000313" key="4">
    <source>
        <dbReference type="Proteomes" id="UP000186817"/>
    </source>
</evidence>
<evidence type="ECO:0000256" key="1">
    <source>
        <dbReference type="PROSITE-ProRule" id="PRU00235"/>
    </source>
</evidence>
<dbReference type="InterPro" id="IPR051553">
    <property type="entry name" value="Ran_GTPase-activating"/>
</dbReference>
<dbReference type="Proteomes" id="UP000186817">
    <property type="component" value="Unassembled WGS sequence"/>
</dbReference>
<name>A0A1Q9EWX2_SYMMI</name>
<dbReference type="GO" id="GO:0005085">
    <property type="term" value="F:guanyl-nucleotide exchange factor activity"/>
    <property type="evidence" value="ECO:0007669"/>
    <property type="project" value="TreeGrafter"/>
</dbReference>
<dbReference type="PANTHER" id="PTHR45982">
    <property type="entry name" value="REGULATOR OF CHROMOSOME CONDENSATION"/>
    <property type="match status" value="1"/>
</dbReference>
<dbReference type="AlphaFoldDB" id="A0A1Q9EWX2"/>
<evidence type="ECO:0000256" key="2">
    <source>
        <dbReference type="SAM" id="MobiDB-lite"/>
    </source>
</evidence>
<dbReference type="PROSITE" id="PS50012">
    <property type="entry name" value="RCC1_3"/>
    <property type="match status" value="3"/>
</dbReference>
<dbReference type="EMBL" id="LSRX01000052">
    <property type="protein sequence ID" value="OLQ11882.1"/>
    <property type="molecule type" value="Genomic_DNA"/>
</dbReference>